<feature type="non-terminal residue" evidence="1">
    <location>
        <position position="95"/>
    </location>
</feature>
<sequence length="95" mass="11390">TLNPEEMIEWKIEMEEYFEFNELANLKKLNVAQTKLKGHAGLWWKEVWIEGNRSGKENITLWQRMVAKLKGTFLPADYELNLLKRLQNLRRKELS</sequence>
<proteinExistence type="predicted"/>
<evidence type="ECO:0000313" key="2">
    <source>
        <dbReference type="Proteomes" id="UP000824469"/>
    </source>
</evidence>
<name>A0AA38G444_TAXCH</name>
<evidence type="ECO:0000313" key="1">
    <source>
        <dbReference type="EMBL" id="KAH9315856.1"/>
    </source>
</evidence>
<reference evidence="1 2" key="1">
    <citation type="journal article" date="2021" name="Nat. Plants">
        <title>The Taxus genome provides insights into paclitaxel biosynthesis.</title>
        <authorList>
            <person name="Xiong X."/>
            <person name="Gou J."/>
            <person name="Liao Q."/>
            <person name="Li Y."/>
            <person name="Zhou Q."/>
            <person name="Bi G."/>
            <person name="Li C."/>
            <person name="Du R."/>
            <person name="Wang X."/>
            <person name="Sun T."/>
            <person name="Guo L."/>
            <person name="Liang H."/>
            <person name="Lu P."/>
            <person name="Wu Y."/>
            <person name="Zhang Z."/>
            <person name="Ro D.K."/>
            <person name="Shang Y."/>
            <person name="Huang S."/>
            <person name="Yan J."/>
        </authorList>
    </citation>
    <scope>NUCLEOTIDE SEQUENCE [LARGE SCALE GENOMIC DNA]</scope>
    <source>
        <strain evidence="1">Ta-2019</strain>
    </source>
</reference>
<keyword evidence="2" id="KW-1185">Reference proteome</keyword>
<dbReference type="Proteomes" id="UP000824469">
    <property type="component" value="Unassembled WGS sequence"/>
</dbReference>
<feature type="non-terminal residue" evidence="1">
    <location>
        <position position="1"/>
    </location>
</feature>
<accession>A0AA38G444</accession>
<gene>
    <name evidence="1" type="ORF">KI387_024483</name>
</gene>
<protein>
    <recommendedName>
        <fullName evidence="3">Retrotransposon gag domain-containing protein</fullName>
    </recommendedName>
</protein>
<comment type="caution">
    <text evidence="1">The sequence shown here is derived from an EMBL/GenBank/DDBJ whole genome shotgun (WGS) entry which is preliminary data.</text>
</comment>
<organism evidence="1 2">
    <name type="scientific">Taxus chinensis</name>
    <name type="common">Chinese yew</name>
    <name type="synonym">Taxus wallichiana var. chinensis</name>
    <dbReference type="NCBI Taxonomy" id="29808"/>
    <lineage>
        <taxon>Eukaryota</taxon>
        <taxon>Viridiplantae</taxon>
        <taxon>Streptophyta</taxon>
        <taxon>Embryophyta</taxon>
        <taxon>Tracheophyta</taxon>
        <taxon>Spermatophyta</taxon>
        <taxon>Pinopsida</taxon>
        <taxon>Pinidae</taxon>
        <taxon>Conifers II</taxon>
        <taxon>Cupressales</taxon>
        <taxon>Taxaceae</taxon>
        <taxon>Taxus</taxon>
    </lineage>
</organism>
<dbReference type="EMBL" id="JAHRHJ020000005">
    <property type="protein sequence ID" value="KAH9315856.1"/>
    <property type="molecule type" value="Genomic_DNA"/>
</dbReference>
<evidence type="ECO:0008006" key="3">
    <source>
        <dbReference type="Google" id="ProtNLM"/>
    </source>
</evidence>
<dbReference type="AlphaFoldDB" id="A0AA38G444"/>